<reference evidence="2" key="1">
    <citation type="journal article" date="2023" name="Mol. Phylogenet. Evol.">
        <title>Genome-scale phylogeny and comparative genomics of the fungal order Sordariales.</title>
        <authorList>
            <person name="Hensen N."/>
            <person name="Bonometti L."/>
            <person name="Westerberg I."/>
            <person name="Brannstrom I.O."/>
            <person name="Guillou S."/>
            <person name="Cros-Aarteil S."/>
            <person name="Calhoun S."/>
            <person name="Haridas S."/>
            <person name="Kuo A."/>
            <person name="Mondo S."/>
            <person name="Pangilinan J."/>
            <person name="Riley R."/>
            <person name="LaButti K."/>
            <person name="Andreopoulos B."/>
            <person name="Lipzen A."/>
            <person name="Chen C."/>
            <person name="Yan M."/>
            <person name="Daum C."/>
            <person name="Ng V."/>
            <person name="Clum A."/>
            <person name="Steindorff A."/>
            <person name="Ohm R.A."/>
            <person name="Martin F."/>
            <person name="Silar P."/>
            <person name="Natvig D.O."/>
            <person name="Lalanne C."/>
            <person name="Gautier V."/>
            <person name="Ament-Velasquez S.L."/>
            <person name="Kruys A."/>
            <person name="Hutchinson M.I."/>
            <person name="Powell A.J."/>
            <person name="Barry K."/>
            <person name="Miller A.N."/>
            <person name="Grigoriev I.V."/>
            <person name="Debuchy R."/>
            <person name="Gladieux P."/>
            <person name="Hiltunen Thoren M."/>
            <person name="Johannesson H."/>
        </authorList>
    </citation>
    <scope>NUCLEOTIDE SEQUENCE</scope>
    <source>
        <strain evidence="2">PSN243</strain>
    </source>
</reference>
<keyword evidence="3" id="KW-1185">Reference proteome</keyword>
<dbReference type="InterPro" id="IPR052895">
    <property type="entry name" value="HetReg/Transcr_Mod"/>
</dbReference>
<dbReference type="InterPro" id="IPR010730">
    <property type="entry name" value="HET"/>
</dbReference>
<evidence type="ECO:0000313" key="2">
    <source>
        <dbReference type="EMBL" id="KAK4446088.1"/>
    </source>
</evidence>
<protein>
    <submittedName>
        <fullName evidence="2">Heterokaryon incompatibility protein-domain-containing protein</fullName>
    </submittedName>
</protein>
<feature type="domain" description="Heterokaryon incompatibility" evidence="1">
    <location>
        <begin position="65"/>
        <end position="246"/>
    </location>
</feature>
<evidence type="ECO:0000313" key="3">
    <source>
        <dbReference type="Proteomes" id="UP001321760"/>
    </source>
</evidence>
<dbReference type="AlphaFoldDB" id="A0AAV9GDA3"/>
<gene>
    <name evidence="2" type="ORF">QBC34DRAFT_357044</name>
</gene>
<dbReference type="Pfam" id="PF26639">
    <property type="entry name" value="Het-6_barrel"/>
    <property type="match status" value="1"/>
</dbReference>
<proteinExistence type="predicted"/>
<comment type="caution">
    <text evidence="2">The sequence shown here is derived from an EMBL/GenBank/DDBJ whole genome shotgun (WGS) entry which is preliminary data.</text>
</comment>
<dbReference type="Proteomes" id="UP001321760">
    <property type="component" value="Unassembled WGS sequence"/>
</dbReference>
<dbReference type="PANTHER" id="PTHR24148">
    <property type="entry name" value="ANKYRIN REPEAT DOMAIN-CONTAINING PROTEIN 39 HOMOLOG-RELATED"/>
    <property type="match status" value="1"/>
</dbReference>
<organism evidence="2 3">
    <name type="scientific">Podospora aff. communis PSN243</name>
    <dbReference type="NCBI Taxonomy" id="3040156"/>
    <lineage>
        <taxon>Eukaryota</taxon>
        <taxon>Fungi</taxon>
        <taxon>Dikarya</taxon>
        <taxon>Ascomycota</taxon>
        <taxon>Pezizomycotina</taxon>
        <taxon>Sordariomycetes</taxon>
        <taxon>Sordariomycetidae</taxon>
        <taxon>Sordariales</taxon>
        <taxon>Podosporaceae</taxon>
        <taxon>Podospora</taxon>
    </lineage>
</organism>
<reference evidence="2" key="2">
    <citation type="submission" date="2023-05" db="EMBL/GenBank/DDBJ databases">
        <authorList>
            <consortium name="Lawrence Berkeley National Laboratory"/>
            <person name="Steindorff A."/>
            <person name="Hensen N."/>
            <person name="Bonometti L."/>
            <person name="Westerberg I."/>
            <person name="Brannstrom I.O."/>
            <person name="Guillou S."/>
            <person name="Cros-Aarteil S."/>
            <person name="Calhoun S."/>
            <person name="Haridas S."/>
            <person name="Kuo A."/>
            <person name="Mondo S."/>
            <person name="Pangilinan J."/>
            <person name="Riley R."/>
            <person name="Labutti K."/>
            <person name="Andreopoulos B."/>
            <person name="Lipzen A."/>
            <person name="Chen C."/>
            <person name="Yanf M."/>
            <person name="Daum C."/>
            <person name="Ng V."/>
            <person name="Clum A."/>
            <person name="Ohm R."/>
            <person name="Martin F."/>
            <person name="Silar P."/>
            <person name="Natvig D."/>
            <person name="Lalanne C."/>
            <person name="Gautier V."/>
            <person name="Ament-Velasquez S.L."/>
            <person name="Kruys A."/>
            <person name="Hutchinson M.I."/>
            <person name="Powell A.J."/>
            <person name="Barry K."/>
            <person name="Miller A.N."/>
            <person name="Grigoriev I.V."/>
            <person name="Debuchy R."/>
            <person name="Gladieux P."/>
            <person name="Thoren M.H."/>
            <person name="Johannesson H."/>
        </authorList>
    </citation>
    <scope>NUCLEOTIDE SEQUENCE</scope>
    <source>
        <strain evidence="2">PSN243</strain>
    </source>
</reference>
<dbReference type="Pfam" id="PF06985">
    <property type="entry name" value="HET"/>
    <property type="match status" value="1"/>
</dbReference>
<evidence type="ECO:0000259" key="1">
    <source>
        <dbReference type="Pfam" id="PF06985"/>
    </source>
</evidence>
<accession>A0AAV9GDA3</accession>
<dbReference type="PANTHER" id="PTHR24148:SF64">
    <property type="entry name" value="HETEROKARYON INCOMPATIBILITY DOMAIN-CONTAINING PROTEIN"/>
    <property type="match status" value="1"/>
</dbReference>
<dbReference type="EMBL" id="MU865959">
    <property type="protein sequence ID" value="KAK4446088.1"/>
    <property type="molecule type" value="Genomic_DNA"/>
</dbReference>
<name>A0AAV9GDA3_9PEZI</name>
<sequence length="621" mass="70056">MQSPPAQSTALVPSSRLPSVSDILNRPTLNLDKDEIRILTLYPGRWPDSIRCSLRTVRLEDDPHFEALSYAWGDPDIRRPIFLDDCVHYATANLVAALRRLRHLDRVRHLWVDALCINQKDDAEKTHQVNLMSQIYSRTDEGLLWLGDYEEGSLLDVEDISADASSELGGSSTSGGEPVSVRYDSEATITRAETATAFSVIQALADGNHWETSFETLSNVRGLDSAACLNSLLDLPWWGRIWTVQESVLPRTTTIICGSLQMPFSTCSRALDNIFTHQSKGCCLHSGIDKQVLRRFADQIGAVEMVRNNPDTQRRFQDALLEFRYRIASDPRDKVYALLGLLDHRSRQQLSIRPDYSSHWHQVYQQAVLQLITTTKSLRILSAPAGPTRDRRLPSWVPDLNERIASELRDFETFQLCLYPVFNCSLNSEVVLGDSSELELVLKGTKVDRVRLVGEIAQSTVLMAEFPEYVTKWCKLLEANMCLQDLYPLGGTCSQAFSRLLGYDVVVDGNKFRRLGALDAIWHINGSTWRAKDFESTSSIPPVNQRFFITEKGLIGTGSPNIGVGDLVYIEDGGRMPMVLRSVRQVVNRKYFEYQGFAYVHGIMDGEVAQDKSQWSWLTLV</sequence>